<dbReference type="OrthoDB" id="345128at2"/>
<evidence type="ECO:0000313" key="3">
    <source>
        <dbReference type="Proteomes" id="UP000188219"/>
    </source>
</evidence>
<accession>A0A1Q2M320</accession>
<dbReference type="Pfam" id="PF08818">
    <property type="entry name" value="DUF1801"/>
    <property type="match status" value="1"/>
</dbReference>
<name>A0A1Q2M320_9GAMM</name>
<keyword evidence="3" id="KW-1185">Reference proteome</keyword>
<dbReference type="AlphaFoldDB" id="A0A1Q2M320"/>
<protein>
    <recommendedName>
        <fullName evidence="1">YdhG-like domain-containing protein</fullName>
    </recommendedName>
</protein>
<gene>
    <name evidence="2" type="ORF">Mag101_05295</name>
</gene>
<dbReference type="SUPFAM" id="SSF159888">
    <property type="entry name" value="YdhG-like"/>
    <property type="match status" value="1"/>
</dbReference>
<dbReference type="InterPro" id="IPR014922">
    <property type="entry name" value="YdhG-like"/>
</dbReference>
<dbReference type="STRING" id="260552.Mag101_05295"/>
<sequence>MDTSSQSIPTSIPSLLADYLSPLSPQRSERLHKLHNLVTANYPDANLSLKYKMPTYEQGAGWVALASQKQYVSVYTCERAHIQPYLDKHPKTKCGTGCLNFRDNDDIVFEDLKPVLASAFSKK</sequence>
<dbReference type="Gene3D" id="3.90.1150.200">
    <property type="match status" value="1"/>
</dbReference>
<dbReference type="KEGG" id="maga:Mag101_05295"/>
<feature type="domain" description="YdhG-like" evidence="1">
    <location>
        <begin position="27"/>
        <end position="119"/>
    </location>
</feature>
<dbReference type="EMBL" id="CP019650">
    <property type="protein sequence ID" value="AQQ67124.1"/>
    <property type="molecule type" value="Genomic_DNA"/>
</dbReference>
<organism evidence="2 3">
    <name type="scientific">Microbulbifer agarilyticus</name>
    <dbReference type="NCBI Taxonomy" id="260552"/>
    <lineage>
        <taxon>Bacteria</taxon>
        <taxon>Pseudomonadati</taxon>
        <taxon>Pseudomonadota</taxon>
        <taxon>Gammaproteobacteria</taxon>
        <taxon>Cellvibrionales</taxon>
        <taxon>Microbulbiferaceae</taxon>
        <taxon>Microbulbifer</taxon>
    </lineage>
</organism>
<dbReference type="RefSeq" id="WP_077401810.1">
    <property type="nucleotide sequence ID" value="NZ_CP019650.1"/>
</dbReference>
<evidence type="ECO:0000313" key="2">
    <source>
        <dbReference type="EMBL" id="AQQ67124.1"/>
    </source>
</evidence>
<evidence type="ECO:0000259" key="1">
    <source>
        <dbReference type="Pfam" id="PF08818"/>
    </source>
</evidence>
<dbReference type="Proteomes" id="UP000188219">
    <property type="component" value="Chromosome"/>
</dbReference>
<proteinExistence type="predicted"/>
<reference evidence="2" key="1">
    <citation type="submission" date="2017-02" db="EMBL/GenBank/DDBJ databases">
        <title>Genome of Microbulbifer agarilyticus GP101.</title>
        <authorList>
            <person name="Jung J."/>
            <person name="Bae S.S."/>
            <person name="Baek K."/>
        </authorList>
    </citation>
    <scope>NUCLEOTIDE SEQUENCE [LARGE SCALE GENOMIC DNA]</scope>
    <source>
        <strain evidence="2">GP101</strain>
    </source>
</reference>